<feature type="coiled-coil region" evidence="1">
    <location>
        <begin position="213"/>
        <end position="240"/>
    </location>
</feature>
<evidence type="ECO:0000256" key="1">
    <source>
        <dbReference type="SAM" id="Coils"/>
    </source>
</evidence>
<organism evidence="4">
    <name type="scientific">Noccaea caerulescens</name>
    <name type="common">Alpine penny-cress</name>
    <name type="synonym">Thlaspi caerulescens</name>
    <dbReference type="NCBI Taxonomy" id="107243"/>
    <lineage>
        <taxon>Eukaryota</taxon>
        <taxon>Viridiplantae</taxon>
        <taxon>Streptophyta</taxon>
        <taxon>Embryophyta</taxon>
        <taxon>Tracheophyta</taxon>
        <taxon>Spermatophyta</taxon>
        <taxon>Magnoliopsida</taxon>
        <taxon>eudicotyledons</taxon>
        <taxon>Gunneridae</taxon>
        <taxon>Pentapetalae</taxon>
        <taxon>rosids</taxon>
        <taxon>malvids</taxon>
        <taxon>Brassicales</taxon>
        <taxon>Brassicaceae</taxon>
        <taxon>Coluteocarpeae</taxon>
        <taxon>Noccaea</taxon>
    </lineage>
</organism>
<keyword evidence="1" id="KW-0175">Coiled coil</keyword>
<dbReference type="PANTHER" id="PTHR31373">
    <property type="entry name" value="OS06G0652100 PROTEIN"/>
    <property type="match status" value="1"/>
</dbReference>
<feature type="domain" description="DUF7788" evidence="3">
    <location>
        <begin position="436"/>
        <end position="641"/>
    </location>
</feature>
<sequence>MASSSVTLLGPPSVASNETPIIKPATINSSETAVSDDHNLISKTATLNLGENPPMGLTENLSATFLSSGNPCLDFFFHIVPDTSPDDLIQRLAISWSHDPLTTLKLVCNLRGVRGTGKSDKEGFYTCAFWLYQNHPKTLALNLPALVEFGYLKDLPEILYRILEGQQMERGKGRVWRKKTQRKFKRTSDESSDISGDLEDRIIENAEEIGGPVDKVKARALRKQRELEKAKKALERYRSDANYRLLFDRIADLFADLLKSDLKYLNSNEVNKIGLASKWCPSVDSSYDKTSLICEAIARRMFSRDEYEGIEEAHYVYRIRDRLRKQVLVPLHKALELPELSMSAKEWNLLKYNRVASVAMKNYKKLFEEHDSKRFTQFLEDVKSGKEKIAAGALLPHEIIKQLEEDDSGSEVGAEVAELQWARMVDDMAKKGKLKNSLAVCDVSGSMSGTPMEVCVALGLLVSELNDEPWKGKVITFSENPQLHVITGSSLREKTRFVREMDWGMNTDFQKVFDRILEVAVESNLTDDQMIKRLFVFSDMEFDDATGNRHSELSYSMSLEERLKMGKQLAKEKWETDYEVVQRKYKERGFENVTEMVFWNLRDSSATPVVANQKGVALVSGFSKNLLTLFLEEGGIVSPDDVMWLAIKGEEYKKLAVYD</sequence>
<dbReference type="AlphaFoldDB" id="A0A1J3DZ14"/>
<dbReference type="InterPro" id="IPR058580">
    <property type="entry name" value="DUF2828"/>
</dbReference>
<accession>A0A1J3DZ14</accession>
<dbReference type="InterPro" id="IPR011205">
    <property type="entry name" value="UCP015417_vWA"/>
</dbReference>
<evidence type="ECO:0000313" key="4">
    <source>
        <dbReference type="EMBL" id="JAU23141.1"/>
    </source>
</evidence>
<evidence type="ECO:0000259" key="3">
    <source>
        <dbReference type="Pfam" id="PF25043"/>
    </source>
</evidence>
<name>A0A1J3DZ14_NOCCA</name>
<dbReference type="InterPro" id="IPR056690">
    <property type="entry name" value="DUF7788"/>
</dbReference>
<dbReference type="Pfam" id="PF25043">
    <property type="entry name" value="DUF7788"/>
    <property type="match status" value="1"/>
</dbReference>
<dbReference type="EMBL" id="GEVI01009179">
    <property type="protein sequence ID" value="JAU23141.1"/>
    <property type="molecule type" value="Transcribed_RNA"/>
</dbReference>
<gene>
    <name evidence="4" type="ORF">GA_TR10434_c0_g1_i1_g.34169</name>
</gene>
<evidence type="ECO:0008006" key="5">
    <source>
        <dbReference type="Google" id="ProtNLM"/>
    </source>
</evidence>
<evidence type="ECO:0000259" key="2">
    <source>
        <dbReference type="Pfam" id="PF11443"/>
    </source>
</evidence>
<feature type="domain" description="DUF2828" evidence="2">
    <location>
        <begin position="58"/>
        <end position="434"/>
    </location>
</feature>
<dbReference type="Gene3D" id="3.40.50.410">
    <property type="entry name" value="von Willebrand factor, type A domain"/>
    <property type="match status" value="1"/>
</dbReference>
<reference evidence="4" key="1">
    <citation type="submission" date="2016-07" db="EMBL/GenBank/DDBJ databases">
        <title>De novo transcriptome assembly of four accessions of the metal hyperaccumulator plant Noccaea caerulescens.</title>
        <authorList>
            <person name="Blande D."/>
            <person name="Halimaa P."/>
            <person name="Tervahauta A.I."/>
            <person name="Aarts M.G."/>
            <person name="Karenlampi S.O."/>
        </authorList>
    </citation>
    <scope>NUCLEOTIDE SEQUENCE</scope>
</reference>
<dbReference type="Pfam" id="PF11443">
    <property type="entry name" value="DUF2828"/>
    <property type="match status" value="1"/>
</dbReference>
<dbReference type="SUPFAM" id="SSF53300">
    <property type="entry name" value="vWA-like"/>
    <property type="match status" value="1"/>
</dbReference>
<proteinExistence type="predicted"/>
<dbReference type="InterPro" id="IPR036465">
    <property type="entry name" value="vWFA_dom_sf"/>
</dbReference>
<protein>
    <recommendedName>
        <fullName evidence="5">DUF2828 domain-containing protein</fullName>
    </recommendedName>
</protein>
<dbReference type="PANTHER" id="PTHR31373:SF27">
    <property type="entry name" value="TROVE DOMAIN-CONTAINING PROTEIN"/>
    <property type="match status" value="1"/>
</dbReference>
<dbReference type="PIRSF" id="PIRSF015417">
    <property type="entry name" value="T31B5_30_vWA"/>
    <property type="match status" value="1"/>
</dbReference>